<proteinExistence type="predicted"/>
<comment type="caution">
    <text evidence="2">The sequence shown here is derived from an EMBL/GenBank/DDBJ whole genome shotgun (WGS) entry which is preliminary data.</text>
</comment>
<accession>A0ABW3PJE2</accession>
<dbReference type="Proteomes" id="UP001597156">
    <property type="component" value="Unassembled WGS sequence"/>
</dbReference>
<protein>
    <submittedName>
        <fullName evidence="2">Uncharacterized protein</fullName>
    </submittedName>
</protein>
<reference evidence="3" key="1">
    <citation type="journal article" date="2019" name="Int. J. Syst. Evol. Microbiol.">
        <title>The Global Catalogue of Microorganisms (GCM) 10K type strain sequencing project: providing services to taxonomists for standard genome sequencing and annotation.</title>
        <authorList>
            <consortium name="The Broad Institute Genomics Platform"/>
            <consortium name="The Broad Institute Genome Sequencing Center for Infectious Disease"/>
            <person name="Wu L."/>
            <person name="Ma J."/>
        </authorList>
    </citation>
    <scope>NUCLEOTIDE SEQUENCE [LARGE SCALE GENOMIC DNA]</scope>
    <source>
        <strain evidence="3">CCUG 71848</strain>
    </source>
</reference>
<feature type="region of interest" description="Disordered" evidence="1">
    <location>
        <begin position="152"/>
        <end position="176"/>
    </location>
</feature>
<organism evidence="2 3">
    <name type="scientific">Lentilactobacillus raoultii</name>
    <dbReference type="NCBI Taxonomy" id="1987503"/>
    <lineage>
        <taxon>Bacteria</taxon>
        <taxon>Bacillati</taxon>
        <taxon>Bacillota</taxon>
        <taxon>Bacilli</taxon>
        <taxon>Lactobacillales</taxon>
        <taxon>Lactobacillaceae</taxon>
        <taxon>Lentilactobacillus</taxon>
    </lineage>
</organism>
<evidence type="ECO:0000313" key="2">
    <source>
        <dbReference type="EMBL" id="MFD1124475.1"/>
    </source>
</evidence>
<gene>
    <name evidence="2" type="ORF">ACFQ22_03760</name>
</gene>
<name>A0ABW3PJE2_9LACO</name>
<dbReference type="RefSeq" id="WP_121976953.1">
    <property type="nucleotide sequence ID" value="NZ_JBHTLH010000009.1"/>
</dbReference>
<dbReference type="EMBL" id="JBHTLH010000009">
    <property type="protein sequence ID" value="MFD1124475.1"/>
    <property type="molecule type" value="Genomic_DNA"/>
</dbReference>
<sequence>MIKEINLKLFEILLILSGVLLFATTKVNADVVARSFDNITLQKVRQFEMISATKVPEPYTRNSNGQEQVFQSSPREALKETVLNEKATSKKVKAVTTKGIAKKATNKISKKQLNRLIKKAPKATKKKLRNAFKRDSKKYGDKKGSKMKYAALAGKKKHRKVKKDLQKGPSKKTASASNISSILTVFDSKIV</sequence>
<evidence type="ECO:0000256" key="1">
    <source>
        <dbReference type="SAM" id="MobiDB-lite"/>
    </source>
</evidence>
<evidence type="ECO:0000313" key="3">
    <source>
        <dbReference type="Proteomes" id="UP001597156"/>
    </source>
</evidence>
<keyword evidence="3" id="KW-1185">Reference proteome</keyword>